<keyword evidence="5" id="KW-0190">Covalent protein-DNA linkage</keyword>
<reference evidence="9 10" key="1">
    <citation type="submission" date="2022-08" db="EMBL/GenBank/DDBJ databases">
        <title>Proteogenomics of the novel Dehalobacterium formicoaceticum strain EZ94 highlights a key role of methyltransferases during anaerobic dichloromethane degradation.</title>
        <authorList>
            <person name="Wasmund K."/>
        </authorList>
    </citation>
    <scope>NUCLEOTIDE SEQUENCE [LARGE SCALE GENOMIC DNA]</scope>
    <source>
        <strain evidence="9 10">EZ94</strain>
    </source>
</reference>
<protein>
    <recommendedName>
        <fullName evidence="8">Abasic site processing protein</fullName>
        <ecNumber evidence="8">3.4.-.-</ecNumber>
    </recommendedName>
</protein>
<dbReference type="Gene3D" id="3.90.1680.10">
    <property type="entry name" value="SOS response associated peptidase-like"/>
    <property type="match status" value="1"/>
</dbReference>
<evidence type="ECO:0000256" key="6">
    <source>
        <dbReference type="ARBA" id="ARBA00023125"/>
    </source>
</evidence>
<keyword evidence="10" id="KW-1185">Reference proteome</keyword>
<keyword evidence="4 8" id="KW-0378">Hydrolase</keyword>
<keyword evidence="6" id="KW-0238">DNA-binding</keyword>
<keyword evidence="3" id="KW-0227">DNA damage</keyword>
<keyword evidence="7" id="KW-0456">Lyase</keyword>
<dbReference type="Pfam" id="PF02586">
    <property type="entry name" value="SRAP"/>
    <property type="match status" value="1"/>
</dbReference>
<evidence type="ECO:0000256" key="3">
    <source>
        <dbReference type="ARBA" id="ARBA00022763"/>
    </source>
</evidence>
<comment type="similarity">
    <text evidence="1 8">Belongs to the SOS response-associated peptidase family.</text>
</comment>
<evidence type="ECO:0000256" key="2">
    <source>
        <dbReference type="ARBA" id="ARBA00022670"/>
    </source>
</evidence>
<dbReference type="Proteomes" id="UP001524944">
    <property type="component" value="Unassembled WGS sequence"/>
</dbReference>
<dbReference type="RefSeq" id="WP_257913443.1">
    <property type="nucleotide sequence ID" value="NZ_JANPWE010000005.1"/>
</dbReference>
<dbReference type="InterPro" id="IPR036590">
    <property type="entry name" value="SRAP-like"/>
</dbReference>
<dbReference type="InterPro" id="IPR003738">
    <property type="entry name" value="SRAP"/>
</dbReference>
<dbReference type="PANTHER" id="PTHR13604">
    <property type="entry name" value="DC12-RELATED"/>
    <property type="match status" value="1"/>
</dbReference>
<evidence type="ECO:0000313" key="9">
    <source>
        <dbReference type="EMBL" id="MCR6546025.1"/>
    </source>
</evidence>
<evidence type="ECO:0000256" key="7">
    <source>
        <dbReference type="ARBA" id="ARBA00023239"/>
    </source>
</evidence>
<evidence type="ECO:0000256" key="4">
    <source>
        <dbReference type="ARBA" id="ARBA00022801"/>
    </source>
</evidence>
<dbReference type="EMBL" id="JANPWE010000005">
    <property type="protein sequence ID" value="MCR6546025.1"/>
    <property type="molecule type" value="Genomic_DNA"/>
</dbReference>
<evidence type="ECO:0000313" key="10">
    <source>
        <dbReference type="Proteomes" id="UP001524944"/>
    </source>
</evidence>
<dbReference type="EC" id="3.4.-.-" evidence="8"/>
<sequence>MCGRYAIIDEEDHLEMRKILQEIEENFAGTPEQEAMKTGEIFPTNVAPVLLPKEGGGSQAVPLKWGYPRWNSPGVIINARQETADTKKMFRSSLAAQRCVIPASGFFEWKDVGKKKKDKYFLYLPHQEILYMAGLYNQFKDDKTGRTYRAFVILTTAANVSLVSIHDRMPVILEDQDLPLWLSTHQEGADLLRGIGPDLRAHICN</sequence>
<gene>
    <name evidence="9" type="ORF">NVS47_10960</name>
</gene>
<evidence type="ECO:0000256" key="5">
    <source>
        <dbReference type="ARBA" id="ARBA00023124"/>
    </source>
</evidence>
<dbReference type="SUPFAM" id="SSF143081">
    <property type="entry name" value="BB1717-like"/>
    <property type="match status" value="1"/>
</dbReference>
<name>A0ABT1Y7G0_9FIRM</name>
<accession>A0ABT1Y7G0</accession>
<proteinExistence type="inferred from homology"/>
<dbReference type="PANTHER" id="PTHR13604:SF0">
    <property type="entry name" value="ABASIC SITE PROCESSING PROTEIN HMCES"/>
    <property type="match status" value="1"/>
</dbReference>
<organism evidence="9 10">
    <name type="scientific">Dehalobacterium formicoaceticum</name>
    <dbReference type="NCBI Taxonomy" id="51515"/>
    <lineage>
        <taxon>Bacteria</taxon>
        <taxon>Bacillati</taxon>
        <taxon>Bacillota</taxon>
        <taxon>Clostridia</taxon>
        <taxon>Eubacteriales</taxon>
        <taxon>Peptococcaceae</taxon>
        <taxon>Dehalobacterium</taxon>
    </lineage>
</organism>
<evidence type="ECO:0000256" key="8">
    <source>
        <dbReference type="RuleBase" id="RU364100"/>
    </source>
</evidence>
<evidence type="ECO:0000256" key="1">
    <source>
        <dbReference type="ARBA" id="ARBA00008136"/>
    </source>
</evidence>
<comment type="caution">
    <text evidence="9">The sequence shown here is derived from an EMBL/GenBank/DDBJ whole genome shotgun (WGS) entry which is preliminary data.</text>
</comment>
<keyword evidence="2 8" id="KW-0645">Protease</keyword>